<dbReference type="Gene3D" id="3.40.50.12780">
    <property type="entry name" value="N-terminal domain of ligase-like"/>
    <property type="match status" value="1"/>
</dbReference>
<dbReference type="InterPro" id="IPR000873">
    <property type="entry name" value="AMP-dep_synth/lig_dom"/>
</dbReference>
<protein>
    <submittedName>
        <fullName evidence="4">Long chain fatty acid CoA ligase</fullName>
    </submittedName>
</protein>
<dbReference type="RefSeq" id="XP_002680971.1">
    <property type="nucleotide sequence ID" value="XM_002680925.1"/>
</dbReference>
<dbReference type="EMBL" id="GG738852">
    <property type="protein sequence ID" value="EFC48227.1"/>
    <property type="molecule type" value="Genomic_DNA"/>
</dbReference>
<keyword evidence="5" id="KW-1185">Reference proteome</keyword>
<name>D2V572_NAEGR</name>
<dbReference type="InterPro" id="IPR042099">
    <property type="entry name" value="ANL_N_sf"/>
</dbReference>
<evidence type="ECO:0000256" key="1">
    <source>
        <dbReference type="ARBA" id="ARBA00006432"/>
    </source>
</evidence>
<dbReference type="OMA" id="IYEYYGM"/>
<proteinExistence type="inferred from homology"/>
<dbReference type="Proteomes" id="UP000006671">
    <property type="component" value="Unassembled WGS sequence"/>
</dbReference>
<dbReference type="OrthoDB" id="2962993at2759"/>
<dbReference type="AlphaFoldDB" id="D2V572"/>
<gene>
    <name evidence="4" type="ORF">NAEGRDRAFT_38119</name>
</gene>
<dbReference type="eggNOG" id="KOG1176">
    <property type="taxonomic scope" value="Eukaryota"/>
</dbReference>
<evidence type="ECO:0000259" key="2">
    <source>
        <dbReference type="Pfam" id="PF00501"/>
    </source>
</evidence>
<dbReference type="InParanoid" id="D2V572"/>
<dbReference type="PANTHER" id="PTHR43201">
    <property type="entry name" value="ACYL-COA SYNTHETASE"/>
    <property type="match status" value="1"/>
</dbReference>
<evidence type="ECO:0000313" key="5">
    <source>
        <dbReference type="Proteomes" id="UP000006671"/>
    </source>
</evidence>
<dbReference type="InterPro" id="IPR045851">
    <property type="entry name" value="AMP-bd_C_sf"/>
</dbReference>
<dbReference type="GO" id="GO:0006631">
    <property type="term" value="P:fatty acid metabolic process"/>
    <property type="evidence" value="ECO:0007669"/>
    <property type="project" value="TreeGrafter"/>
</dbReference>
<keyword evidence="4" id="KW-0436">Ligase</keyword>
<dbReference type="InterPro" id="IPR020845">
    <property type="entry name" value="AMP-binding_CS"/>
</dbReference>
<dbReference type="Gene3D" id="3.30.300.30">
    <property type="match status" value="1"/>
</dbReference>
<dbReference type="FunCoup" id="D2V572">
    <property type="interactions" value="270"/>
</dbReference>
<accession>D2V572</accession>
<feature type="domain" description="AMP-binding enzyme C-terminal" evidence="3">
    <location>
        <begin position="510"/>
        <end position="587"/>
    </location>
</feature>
<dbReference type="CDD" id="cd05941">
    <property type="entry name" value="MCS"/>
    <property type="match status" value="1"/>
</dbReference>
<dbReference type="VEuPathDB" id="AmoebaDB:NAEGRDRAFT_38119"/>
<feature type="domain" description="AMP-dependent synthetase/ligase" evidence="2">
    <location>
        <begin position="132"/>
        <end position="457"/>
    </location>
</feature>
<dbReference type="InterPro" id="IPR025110">
    <property type="entry name" value="AMP-bd_C"/>
</dbReference>
<dbReference type="GeneID" id="8861459"/>
<dbReference type="KEGG" id="ngr:NAEGRDRAFT_38119"/>
<evidence type="ECO:0000313" key="4">
    <source>
        <dbReference type="EMBL" id="EFC48227.1"/>
    </source>
</evidence>
<comment type="similarity">
    <text evidence="1">Belongs to the ATP-dependent AMP-binding enzyme family.</text>
</comment>
<dbReference type="Pfam" id="PF13193">
    <property type="entry name" value="AMP-binding_C"/>
    <property type="match status" value="1"/>
</dbReference>
<dbReference type="SUPFAM" id="SSF56801">
    <property type="entry name" value="Acetyl-CoA synthetase-like"/>
    <property type="match status" value="1"/>
</dbReference>
<dbReference type="STRING" id="5762.D2V572"/>
<dbReference type="GO" id="GO:0031956">
    <property type="term" value="F:medium-chain fatty acid-CoA ligase activity"/>
    <property type="evidence" value="ECO:0007669"/>
    <property type="project" value="TreeGrafter"/>
</dbReference>
<dbReference type="PROSITE" id="PS00455">
    <property type="entry name" value="AMP_BINDING"/>
    <property type="match status" value="1"/>
</dbReference>
<evidence type="ECO:0000259" key="3">
    <source>
        <dbReference type="Pfam" id="PF13193"/>
    </source>
</evidence>
<sequence>MRKLFSSANEKQTLLANGNRLIYCIWNGKNIKLENLQKRLDHTLYISSSKLFEKGLSRQDNIAIITNHHHSEKHHHHQHEQNKANSEEFITTKYTYSDLIRDSGNFANKLVDQYCGENAIDDSNQKVKLLTNEKICFLFDPGYDYTVTLWSIWRVNGTAVPLCNTHPTKELKYYIDDSQCKVVIYQKEKKSSLEPLFQEMKHIKFIEYDNSLTKSIDNSKLQVIDLKQNDRENGSLIVYTSGTTGNPKAVVLTFSNILAQANILCSEWEWTEKDMILHLLPLHHVHGLINALTCPLYCAATIEFLKFNPEQVWKKLTNSDKKPDEKHINVFMAVPTIYVKLIHYYDELSHKTQKHYTEQVEKLRLMVSGSAALPTSVYSKWKKISHHNLLERFGMSEILMAISNPMDKEKRKMGCVGFPLPTVQVKIVDFDTREEITKPNEPGELLVKGPSIFKEYLGRPDATRKAFTEDGYFITGDSVLIDEEGYYKICGRLSSDIIKSGGYKISALDIERVILDMSKIKECAVLGVPDEEYGERVGALISLHKGQTLTLKELQDFCSRDLAKYKIPTRLIVLPEGEEIPKNAMGKVAKKPLIKLFTSHN</sequence>
<reference evidence="4 5" key="1">
    <citation type="journal article" date="2010" name="Cell">
        <title>The genome of Naegleria gruberi illuminates early eukaryotic versatility.</title>
        <authorList>
            <person name="Fritz-Laylin L.K."/>
            <person name="Prochnik S.E."/>
            <person name="Ginger M.L."/>
            <person name="Dacks J.B."/>
            <person name="Carpenter M.L."/>
            <person name="Field M.C."/>
            <person name="Kuo A."/>
            <person name="Paredez A."/>
            <person name="Chapman J."/>
            <person name="Pham J."/>
            <person name="Shu S."/>
            <person name="Neupane R."/>
            <person name="Cipriano M."/>
            <person name="Mancuso J."/>
            <person name="Tu H."/>
            <person name="Salamov A."/>
            <person name="Lindquist E."/>
            <person name="Shapiro H."/>
            <person name="Lucas S."/>
            <person name="Grigoriev I.V."/>
            <person name="Cande W.Z."/>
            <person name="Fulton C."/>
            <person name="Rokhsar D.S."/>
            <person name="Dawson S.C."/>
        </authorList>
    </citation>
    <scope>NUCLEOTIDE SEQUENCE [LARGE SCALE GENOMIC DNA]</scope>
    <source>
        <strain evidence="4 5">NEG-M</strain>
    </source>
</reference>
<dbReference type="PANTHER" id="PTHR43201:SF8">
    <property type="entry name" value="ACYL-COA SYNTHETASE FAMILY MEMBER 3"/>
    <property type="match status" value="1"/>
</dbReference>
<dbReference type="Pfam" id="PF00501">
    <property type="entry name" value="AMP-binding"/>
    <property type="match status" value="1"/>
</dbReference>
<organism evidence="5">
    <name type="scientific">Naegleria gruberi</name>
    <name type="common">Amoeba</name>
    <dbReference type="NCBI Taxonomy" id="5762"/>
    <lineage>
        <taxon>Eukaryota</taxon>
        <taxon>Discoba</taxon>
        <taxon>Heterolobosea</taxon>
        <taxon>Tetramitia</taxon>
        <taxon>Eutetramitia</taxon>
        <taxon>Vahlkampfiidae</taxon>
        <taxon>Naegleria</taxon>
    </lineage>
</organism>